<dbReference type="Proteomes" id="UP000245399">
    <property type="component" value="Chromosome"/>
</dbReference>
<evidence type="ECO:0000313" key="3">
    <source>
        <dbReference type="Proteomes" id="UP000245399"/>
    </source>
</evidence>
<dbReference type="Pfam" id="PF25754">
    <property type="entry name" value="Gp11_C"/>
    <property type="match status" value="1"/>
</dbReference>
<feature type="domain" description="Gp11 C-terminal" evidence="1">
    <location>
        <begin position="151"/>
        <end position="227"/>
    </location>
</feature>
<gene>
    <name evidence="2" type="ORF">DKC05_25030</name>
</gene>
<accession>A0AB33FU03</accession>
<protein>
    <recommendedName>
        <fullName evidence="1">Gp11 C-terminal domain-containing protein</fullName>
    </recommendedName>
</protein>
<evidence type="ECO:0000259" key="1">
    <source>
        <dbReference type="Pfam" id="PF25754"/>
    </source>
</evidence>
<sequence>MTTNAILMKIDALLSHQSMTCSQLATELDVTPAEIITPLRKAVKSERFAERNGYYSVVLPAPSVQAAVRIPHAVVTTAPVDSFTGQIIAALTQRDMTSKELAEFTGIGASRISALLRYRVAQGSVSKATKDGQPYYHLEQRHECVSRKAFPWVEGAVVPVWVRSLAAGVQGCESVYIVAELDADKQSQGWPQFITAYIDIRLGRCICGSTAEDVSSHVLRYLPFDHSEVHAPHAE</sequence>
<organism evidence="2 3">
    <name type="scientific">Serratia marcescens</name>
    <dbReference type="NCBI Taxonomy" id="615"/>
    <lineage>
        <taxon>Bacteria</taxon>
        <taxon>Pseudomonadati</taxon>
        <taxon>Pseudomonadota</taxon>
        <taxon>Gammaproteobacteria</taxon>
        <taxon>Enterobacterales</taxon>
        <taxon>Yersiniaceae</taxon>
        <taxon>Serratia</taxon>
    </lineage>
</organism>
<name>A0AB33FU03_SERMA</name>
<dbReference type="AlphaFoldDB" id="A0AB33FU03"/>
<reference evidence="2 3" key="1">
    <citation type="submission" date="2018-05" db="EMBL/GenBank/DDBJ databases">
        <title>Klebsiella quasipneumonaiae provides a window into carbapenemase gene transfer, plasmid rearrangements and nosocomial acquisition from the hospital environment.</title>
        <authorList>
            <person name="Mathers A.J."/>
            <person name="Vegesana K."/>
            <person name="Stoesser N."/>
            <person name="Crook D."/>
            <person name="Vaughan A."/>
            <person name="Barry K."/>
            <person name="Parikh H."/>
            <person name="Sebra R."/>
            <person name="Kotay S."/>
            <person name="Walker A.S."/>
            <person name="Sheppard A.E."/>
        </authorList>
    </citation>
    <scope>NUCLEOTIDE SEQUENCE [LARGE SCALE GENOMIC DNA]</scope>
    <source>
        <strain evidence="2 3">CAV1761</strain>
    </source>
</reference>
<dbReference type="RefSeq" id="WP_053056862.1">
    <property type="nucleotide sequence ID" value="NZ_CADDTT010000054.1"/>
</dbReference>
<dbReference type="GO" id="GO:0003677">
    <property type="term" value="F:DNA binding"/>
    <property type="evidence" value="ECO:0007669"/>
    <property type="project" value="InterPro"/>
</dbReference>
<dbReference type="Gene3D" id="1.10.260.40">
    <property type="entry name" value="lambda repressor-like DNA-binding domains"/>
    <property type="match status" value="1"/>
</dbReference>
<dbReference type="InterPro" id="IPR057850">
    <property type="entry name" value="Gp11_C"/>
</dbReference>
<dbReference type="EMBL" id="CP029449">
    <property type="protein sequence ID" value="AWL70679.1"/>
    <property type="molecule type" value="Genomic_DNA"/>
</dbReference>
<evidence type="ECO:0000313" key="2">
    <source>
        <dbReference type="EMBL" id="AWL70679.1"/>
    </source>
</evidence>
<proteinExistence type="predicted"/>
<dbReference type="InterPro" id="IPR010982">
    <property type="entry name" value="Lambda_DNA-bd_dom_sf"/>
</dbReference>